<feature type="region of interest" description="Disordered" evidence="1">
    <location>
        <begin position="1"/>
        <end position="23"/>
    </location>
</feature>
<dbReference type="Proteomes" id="UP000680206">
    <property type="component" value="Unassembled WGS sequence"/>
</dbReference>
<feature type="transmembrane region" description="Helical" evidence="2">
    <location>
        <begin position="121"/>
        <end position="140"/>
    </location>
</feature>
<accession>A0ABS3S898</accession>
<evidence type="ECO:0000256" key="2">
    <source>
        <dbReference type="SAM" id="Phobius"/>
    </source>
</evidence>
<dbReference type="EMBL" id="JAGEPF010000035">
    <property type="protein sequence ID" value="MBO2464455.1"/>
    <property type="molecule type" value="Genomic_DNA"/>
</dbReference>
<feature type="transmembrane region" description="Helical" evidence="2">
    <location>
        <begin position="152"/>
        <end position="176"/>
    </location>
</feature>
<keyword evidence="2" id="KW-1133">Transmembrane helix</keyword>
<dbReference type="InterPro" id="IPR000326">
    <property type="entry name" value="PAP2/HPO"/>
</dbReference>
<reference evidence="4 5" key="1">
    <citation type="submission" date="2021-03" db="EMBL/GenBank/DDBJ databases">
        <title>Actinomadura violae sp. nov., isolated from lichen in Thailand.</title>
        <authorList>
            <person name="Kanchanasin P."/>
            <person name="Saeng-In P."/>
            <person name="Phongsopitanun W."/>
            <person name="Yuki M."/>
            <person name="Kudo T."/>
            <person name="Ohkuma M."/>
            <person name="Tanasupawat S."/>
        </authorList>
    </citation>
    <scope>NUCLEOTIDE SEQUENCE [LARGE SCALE GENOMIC DNA]</scope>
    <source>
        <strain evidence="4 5">LCR2-06</strain>
    </source>
</reference>
<keyword evidence="5" id="KW-1185">Reference proteome</keyword>
<feature type="transmembrane region" description="Helical" evidence="2">
    <location>
        <begin position="55"/>
        <end position="75"/>
    </location>
</feature>
<gene>
    <name evidence="4" type="ORF">J4709_43480</name>
</gene>
<name>A0ABS3S898_9ACTN</name>
<keyword evidence="2" id="KW-0472">Membrane</keyword>
<evidence type="ECO:0000256" key="1">
    <source>
        <dbReference type="SAM" id="MobiDB-lite"/>
    </source>
</evidence>
<feature type="domain" description="Phosphatidic acid phosphatase type 2/haloperoxidase" evidence="3">
    <location>
        <begin position="145"/>
        <end position="208"/>
    </location>
</feature>
<organism evidence="4 5">
    <name type="scientific">Actinomadura violacea</name>
    <dbReference type="NCBI Taxonomy" id="2819934"/>
    <lineage>
        <taxon>Bacteria</taxon>
        <taxon>Bacillati</taxon>
        <taxon>Actinomycetota</taxon>
        <taxon>Actinomycetes</taxon>
        <taxon>Streptosporangiales</taxon>
        <taxon>Thermomonosporaceae</taxon>
        <taxon>Actinomadura</taxon>
    </lineage>
</organism>
<dbReference type="RefSeq" id="WP_208250935.1">
    <property type="nucleotide sequence ID" value="NZ_JAGEPF010000035.1"/>
</dbReference>
<evidence type="ECO:0000313" key="5">
    <source>
        <dbReference type="Proteomes" id="UP000680206"/>
    </source>
</evidence>
<feature type="transmembrane region" description="Helical" evidence="2">
    <location>
        <begin position="96"/>
        <end position="115"/>
    </location>
</feature>
<feature type="transmembrane region" description="Helical" evidence="2">
    <location>
        <begin position="28"/>
        <end position="49"/>
    </location>
</feature>
<sequence>MTAPTTASPHTPEPAETPPRNKAPAARLVTEIGAPWVLIIALFLAVGAHDAGWAGLGWGLAGAFFASLGPMALIAKGTRSGDYSDHHLTERSHRTRPLLGAVGLVVAGLALGKLADAPNQVYAVMAAMLAGLAVTVPITLRWKISFHAGVAAALVGILTLVFGPAVSIGWLLVAVIAWSRVRLGDHTIAQVLAGAIIAGGAATLVFWLAA</sequence>
<keyword evidence="2" id="KW-0812">Transmembrane</keyword>
<evidence type="ECO:0000313" key="4">
    <source>
        <dbReference type="EMBL" id="MBO2464455.1"/>
    </source>
</evidence>
<dbReference type="Pfam" id="PF01569">
    <property type="entry name" value="PAP2"/>
    <property type="match status" value="1"/>
</dbReference>
<proteinExistence type="predicted"/>
<evidence type="ECO:0000259" key="3">
    <source>
        <dbReference type="Pfam" id="PF01569"/>
    </source>
</evidence>
<dbReference type="Gene3D" id="1.20.144.10">
    <property type="entry name" value="Phosphatidic acid phosphatase type 2/haloperoxidase"/>
    <property type="match status" value="1"/>
</dbReference>
<feature type="transmembrane region" description="Helical" evidence="2">
    <location>
        <begin position="188"/>
        <end position="209"/>
    </location>
</feature>
<protein>
    <submittedName>
        <fullName evidence="4">Phosphatase PAP2 family protein</fullName>
    </submittedName>
</protein>
<comment type="caution">
    <text evidence="4">The sequence shown here is derived from an EMBL/GenBank/DDBJ whole genome shotgun (WGS) entry which is preliminary data.</text>
</comment>